<dbReference type="EMBL" id="JAOQJZ010000002">
    <property type="protein sequence ID" value="MCU6704780.1"/>
    <property type="molecule type" value="Genomic_DNA"/>
</dbReference>
<dbReference type="InterPro" id="IPR032312">
    <property type="entry name" value="LacZ_4"/>
</dbReference>
<evidence type="ECO:0000256" key="8">
    <source>
        <dbReference type="RuleBase" id="RU361154"/>
    </source>
</evidence>
<evidence type="ECO:0000256" key="5">
    <source>
        <dbReference type="ARBA" id="ARBA00022801"/>
    </source>
</evidence>
<dbReference type="Pfam" id="PF02929">
    <property type="entry name" value="Bgal_small_N"/>
    <property type="match status" value="1"/>
</dbReference>
<dbReference type="PROSITE" id="PS00719">
    <property type="entry name" value="GLYCOSYL_HYDROL_F2_1"/>
    <property type="match status" value="1"/>
</dbReference>
<dbReference type="InterPro" id="IPR006101">
    <property type="entry name" value="Glyco_hydro_2"/>
</dbReference>
<dbReference type="Pfam" id="PF02836">
    <property type="entry name" value="Glyco_hydro_2_C"/>
    <property type="match status" value="1"/>
</dbReference>
<proteinExistence type="inferred from homology"/>
<dbReference type="PANTHER" id="PTHR46323:SF2">
    <property type="entry name" value="BETA-GALACTOSIDASE"/>
    <property type="match status" value="1"/>
</dbReference>
<dbReference type="PANTHER" id="PTHR46323">
    <property type="entry name" value="BETA-GALACTOSIDASE"/>
    <property type="match status" value="1"/>
</dbReference>
<dbReference type="InterPro" id="IPR023232">
    <property type="entry name" value="Glyco_hydro_2_AS"/>
</dbReference>
<evidence type="ECO:0000313" key="10">
    <source>
        <dbReference type="EMBL" id="MCU6704780.1"/>
    </source>
</evidence>
<sequence length="999" mass="113967">MKYTLDWLTDPEVFAVNRIAAHSDHRIYANHLEADADNSSLIQNLNGTWKFAWAKNPSEWQQKFYEESDSTENFDNIQVPGHMELQGYGKPQYVNTIYPWEGQEHLRPPFISEMDNPVGSYVRYFDLNDALKNKRVFISFQGVETAMYVWLNGEFIGYSEDSFTPSEFELTPYIREKDNKLAVAVFKRSSASWLEDQDFWRFSGIFRDVFLYAAPSAHVRDMKVIADYDGTNGIFSATLDIVGKCSVKSILTDENGTVIAQSNEKESVNWTIENSKPWSAEIPNLYTFTVILTDESGNEIEVSRTKVGFRRFELKNGIMCLNGKRIIFKGINRHEFDAKTGRAITKEDMLFDIQFMKKNNINAVRTCHYPNNSLWYQLCDAYGIYLIDETNLETHGTWQKLGATDPSWNVPGSLPEWKEAVLDRAKSMYERDKNHASVLIWSCGNESYCGEDIAAMSEYFRSVDPTRLVHYEGVTRVPNHQYDSITDMESRMYAKPQEVEEYLKQNTGRPYISCEYMHAMGNSLGGLSLYTDLEDKYEAYQGGFIWDYIDQAIETQNDDGETVLAYGGDFEDRPSDYGFCTNGVIYADRTYSPKVQEMKALYSNIRMSIQNGMLTVENRNLFADTNNLSFVVRLEKNGVVLKSDTFSLNVPAGESKTLKLTLHKIDSAGEYVYHISAVTADQTLWADAGHEIAFAQEVFEVKDNQIPETILQKPTIVYGDVIIGVHGENFSMMFDKKEGGISSLKYNDFEYITRTPKVSFWRAMTDNDTGASEPYNLAQWYVAGKFAKYKTVSWLEQEDALKITFTYQAACVPTFEFTVTYTAHFDGKLGVSVNYAGVSGMSDMPVLALDFKMKKQLCNFQYYGLGPDENYSDRCKGARLGLWKSTAKENLSGYLNPQECGNRTGVRTLSIHDDMQHGLTFQKASAPFEMSVLPYSAYELENAMHLDELPSVRYTWVRIAAKQMGVGGDDSWGAPVHEEYRIHADQPMKLEFIIMPLRS</sequence>
<keyword evidence="6 8" id="KW-0326">Glycosidase</keyword>
<dbReference type="GO" id="GO:0004565">
    <property type="term" value="F:beta-galactosidase activity"/>
    <property type="evidence" value="ECO:0007669"/>
    <property type="project" value="UniProtKB-EC"/>
</dbReference>
<evidence type="ECO:0000256" key="4">
    <source>
        <dbReference type="ARBA" id="ARBA00013303"/>
    </source>
</evidence>
<dbReference type="InterPro" id="IPR011013">
    <property type="entry name" value="Gal_mutarotase_sf_dom"/>
</dbReference>
<dbReference type="SUPFAM" id="SSF49785">
    <property type="entry name" value="Galactose-binding domain-like"/>
    <property type="match status" value="1"/>
</dbReference>
<name>A0AAE3IEV0_9FIRM</name>
<evidence type="ECO:0000256" key="2">
    <source>
        <dbReference type="ARBA" id="ARBA00007401"/>
    </source>
</evidence>
<evidence type="ECO:0000313" key="11">
    <source>
        <dbReference type="Proteomes" id="UP001208131"/>
    </source>
</evidence>
<dbReference type="PRINTS" id="PR00132">
    <property type="entry name" value="GLHYDRLASE2"/>
</dbReference>
<dbReference type="AlphaFoldDB" id="A0AAE3IEV0"/>
<dbReference type="GO" id="GO:0030246">
    <property type="term" value="F:carbohydrate binding"/>
    <property type="evidence" value="ECO:0007669"/>
    <property type="project" value="InterPro"/>
</dbReference>
<organism evidence="10 11">
    <name type="scientific">Hominimerdicola aceti</name>
    <dbReference type="NCBI Taxonomy" id="2981726"/>
    <lineage>
        <taxon>Bacteria</taxon>
        <taxon>Bacillati</taxon>
        <taxon>Bacillota</taxon>
        <taxon>Clostridia</taxon>
        <taxon>Eubacteriales</taxon>
        <taxon>Oscillospiraceae</taxon>
        <taxon>Hominimerdicola</taxon>
    </lineage>
</organism>
<comment type="similarity">
    <text evidence="2 8">Belongs to the glycosyl hydrolase 2 family.</text>
</comment>
<dbReference type="InterPro" id="IPR006103">
    <property type="entry name" value="Glyco_hydro_2_cat"/>
</dbReference>
<evidence type="ECO:0000256" key="6">
    <source>
        <dbReference type="ARBA" id="ARBA00023295"/>
    </source>
</evidence>
<dbReference type="SUPFAM" id="SSF49303">
    <property type="entry name" value="beta-Galactosidase/glucuronidase domain"/>
    <property type="match status" value="2"/>
</dbReference>
<dbReference type="Gene3D" id="2.60.40.10">
    <property type="entry name" value="Immunoglobulins"/>
    <property type="match status" value="2"/>
</dbReference>
<comment type="caution">
    <text evidence="10">The sequence shown here is derived from an EMBL/GenBank/DDBJ whole genome shotgun (WGS) entry which is preliminary data.</text>
</comment>
<dbReference type="SUPFAM" id="SSF51445">
    <property type="entry name" value="(Trans)glycosidases"/>
    <property type="match status" value="1"/>
</dbReference>
<keyword evidence="5 8" id="KW-0378">Hydrolase</keyword>
<evidence type="ECO:0000259" key="9">
    <source>
        <dbReference type="SMART" id="SM01038"/>
    </source>
</evidence>
<protein>
    <recommendedName>
        <fullName evidence="4 8">Beta-galactosidase</fullName>
        <ecNumber evidence="3 8">3.2.1.23</ecNumber>
    </recommendedName>
    <alternativeName>
        <fullName evidence="7 8">Lactase</fullName>
    </alternativeName>
</protein>
<evidence type="ECO:0000256" key="1">
    <source>
        <dbReference type="ARBA" id="ARBA00001412"/>
    </source>
</evidence>
<dbReference type="InterPro" id="IPR006102">
    <property type="entry name" value="Ig-like_GH2"/>
</dbReference>
<dbReference type="InterPro" id="IPR008979">
    <property type="entry name" value="Galactose-bd-like_sf"/>
</dbReference>
<dbReference type="InterPro" id="IPR013783">
    <property type="entry name" value="Ig-like_fold"/>
</dbReference>
<dbReference type="Gene3D" id="2.60.120.260">
    <property type="entry name" value="Galactose-binding domain-like"/>
    <property type="match status" value="1"/>
</dbReference>
<dbReference type="InterPro" id="IPR006104">
    <property type="entry name" value="Glyco_hydro_2_N"/>
</dbReference>
<dbReference type="InterPro" id="IPR050347">
    <property type="entry name" value="Bact_Beta-galactosidase"/>
</dbReference>
<dbReference type="Pfam" id="PF16353">
    <property type="entry name" value="LacZ_4"/>
    <property type="match status" value="1"/>
</dbReference>
<accession>A0AAE3IEV0</accession>
<dbReference type="PROSITE" id="PS00608">
    <property type="entry name" value="GLYCOSYL_HYDROL_F2_2"/>
    <property type="match status" value="1"/>
</dbReference>
<evidence type="ECO:0000256" key="7">
    <source>
        <dbReference type="ARBA" id="ARBA00032230"/>
    </source>
</evidence>
<dbReference type="InterPro" id="IPR023230">
    <property type="entry name" value="Glyco_hydro_2_CS"/>
</dbReference>
<dbReference type="InterPro" id="IPR014718">
    <property type="entry name" value="GH-type_carb-bd"/>
</dbReference>
<dbReference type="Proteomes" id="UP001208131">
    <property type="component" value="Unassembled WGS sequence"/>
</dbReference>
<reference evidence="10 11" key="1">
    <citation type="journal article" date="2021" name="ISME Commun">
        <title>Automated analysis of genomic sequences facilitates high-throughput and comprehensive description of bacteria.</title>
        <authorList>
            <person name="Hitch T.C.A."/>
        </authorList>
    </citation>
    <scope>NUCLEOTIDE SEQUENCE [LARGE SCALE GENOMIC DNA]</scope>
    <source>
        <strain evidence="10 11">Sanger_31</strain>
    </source>
</reference>
<keyword evidence="11" id="KW-1185">Reference proteome</keyword>
<dbReference type="Gene3D" id="3.20.20.80">
    <property type="entry name" value="Glycosidases"/>
    <property type="match status" value="1"/>
</dbReference>
<dbReference type="Pfam" id="PF02837">
    <property type="entry name" value="Glyco_hydro_2_N"/>
    <property type="match status" value="1"/>
</dbReference>
<dbReference type="EC" id="3.2.1.23" evidence="3 8"/>
<feature type="domain" description="Beta galactosidase small chain/" evidence="9">
    <location>
        <begin position="724"/>
        <end position="995"/>
    </location>
</feature>
<dbReference type="InterPro" id="IPR017853">
    <property type="entry name" value="GH"/>
</dbReference>
<dbReference type="Pfam" id="PF00703">
    <property type="entry name" value="Glyco_hydro_2"/>
    <property type="match status" value="1"/>
</dbReference>
<dbReference type="SUPFAM" id="SSF74650">
    <property type="entry name" value="Galactose mutarotase-like"/>
    <property type="match status" value="1"/>
</dbReference>
<evidence type="ECO:0000256" key="3">
    <source>
        <dbReference type="ARBA" id="ARBA00012756"/>
    </source>
</evidence>
<comment type="catalytic activity">
    <reaction evidence="1 8">
        <text>Hydrolysis of terminal non-reducing beta-D-galactose residues in beta-D-galactosides.</text>
        <dbReference type="EC" id="3.2.1.23"/>
    </reaction>
</comment>
<dbReference type="InterPro" id="IPR004199">
    <property type="entry name" value="B-gal_small/dom_5"/>
</dbReference>
<dbReference type="InterPro" id="IPR036156">
    <property type="entry name" value="Beta-gal/glucu_dom_sf"/>
</dbReference>
<gene>
    <name evidence="10" type="ORF">OCV57_02410</name>
</gene>
<dbReference type="GO" id="GO:0005990">
    <property type="term" value="P:lactose catabolic process"/>
    <property type="evidence" value="ECO:0007669"/>
    <property type="project" value="TreeGrafter"/>
</dbReference>
<dbReference type="Gene3D" id="2.70.98.10">
    <property type="match status" value="1"/>
</dbReference>
<dbReference type="SMART" id="SM01038">
    <property type="entry name" value="Bgal_small_N"/>
    <property type="match status" value="1"/>
</dbReference>
<dbReference type="RefSeq" id="WP_267300362.1">
    <property type="nucleotide sequence ID" value="NZ_JAOQJZ010000002.1"/>
</dbReference>
<dbReference type="GO" id="GO:0009341">
    <property type="term" value="C:beta-galactosidase complex"/>
    <property type="evidence" value="ECO:0007669"/>
    <property type="project" value="InterPro"/>
</dbReference>